<dbReference type="SUPFAM" id="SSF57802">
    <property type="entry name" value="Rubredoxin-like"/>
    <property type="match status" value="1"/>
</dbReference>
<proteinExistence type="predicted"/>
<dbReference type="Gene3D" id="2.20.28.10">
    <property type="match status" value="1"/>
</dbReference>
<protein>
    <recommendedName>
        <fullName evidence="1">Rubredoxin-like domain-containing protein</fullName>
    </recommendedName>
</protein>
<evidence type="ECO:0000259" key="1">
    <source>
        <dbReference type="PROSITE" id="PS50903"/>
    </source>
</evidence>
<dbReference type="InterPro" id="IPR024934">
    <property type="entry name" value="Rubredoxin-like_dom"/>
</dbReference>
<gene>
    <name evidence="2" type="ORF">MNBD_DELTA01-2093</name>
</gene>
<feature type="domain" description="Rubredoxin-like" evidence="1">
    <location>
        <begin position="1"/>
        <end position="35"/>
    </location>
</feature>
<sequence length="38" mass="4239">MKKWVCTECSYVFEGPEPPDFCPVCGVPREAFTEVVAS</sequence>
<dbReference type="AlphaFoldDB" id="A0A3B0RFZ4"/>
<dbReference type="GO" id="GO:0005506">
    <property type="term" value="F:iron ion binding"/>
    <property type="evidence" value="ECO:0007669"/>
    <property type="project" value="InterPro"/>
</dbReference>
<dbReference type="PROSITE" id="PS50903">
    <property type="entry name" value="RUBREDOXIN_LIKE"/>
    <property type="match status" value="1"/>
</dbReference>
<dbReference type="EMBL" id="UOEA01000043">
    <property type="protein sequence ID" value="VAV83573.1"/>
    <property type="molecule type" value="Genomic_DNA"/>
</dbReference>
<organism evidence="2">
    <name type="scientific">hydrothermal vent metagenome</name>
    <dbReference type="NCBI Taxonomy" id="652676"/>
    <lineage>
        <taxon>unclassified sequences</taxon>
        <taxon>metagenomes</taxon>
        <taxon>ecological metagenomes</taxon>
    </lineage>
</organism>
<dbReference type="Pfam" id="PF21349">
    <property type="entry name" value="RUBY_RBDX"/>
    <property type="match status" value="1"/>
</dbReference>
<evidence type="ECO:0000313" key="2">
    <source>
        <dbReference type="EMBL" id="VAV83573.1"/>
    </source>
</evidence>
<name>A0A3B0RFZ4_9ZZZZ</name>
<dbReference type="InterPro" id="IPR048574">
    <property type="entry name" value="RUBY_RBDX"/>
</dbReference>
<reference evidence="2" key="1">
    <citation type="submission" date="2018-06" db="EMBL/GenBank/DDBJ databases">
        <authorList>
            <person name="Zhirakovskaya E."/>
        </authorList>
    </citation>
    <scope>NUCLEOTIDE SEQUENCE</scope>
</reference>
<accession>A0A3B0RFZ4</accession>